<protein>
    <submittedName>
        <fullName evidence="2">Uncharacterized protein</fullName>
    </submittedName>
</protein>
<sequence length="43" mass="4725">MSKEKKGTKEVKKAPSENVNKKQSSYQTDKSSKSEAPIGKKGK</sequence>
<dbReference type="EMBL" id="BAABFT010000003">
    <property type="protein sequence ID" value="GAA4316487.1"/>
    <property type="molecule type" value="Genomic_DNA"/>
</dbReference>
<evidence type="ECO:0000313" key="2">
    <source>
        <dbReference type="EMBL" id="GAA4316487.1"/>
    </source>
</evidence>
<comment type="caution">
    <text evidence="2">The sequence shown here is derived from an EMBL/GenBank/DDBJ whole genome shotgun (WGS) entry which is preliminary data.</text>
</comment>
<gene>
    <name evidence="2" type="ORF">GCM10023149_13490</name>
</gene>
<reference evidence="3" key="1">
    <citation type="journal article" date="2019" name="Int. J. Syst. Evol. Microbiol.">
        <title>The Global Catalogue of Microorganisms (GCM) 10K type strain sequencing project: providing services to taxonomists for standard genome sequencing and annotation.</title>
        <authorList>
            <consortium name="The Broad Institute Genomics Platform"/>
            <consortium name="The Broad Institute Genome Sequencing Center for Infectious Disease"/>
            <person name="Wu L."/>
            <person name="Ma J."/>
        </authorList>
    </citation>
    <scope>NUCLEOTIDE SEQUENCE [LARGE SCALE GENOMIC DNA]</scope>
    <source>
        <strain evidence="3">JCM 17705</strain>
    </source>
</reference>
<dbReference type="Proteomes" id="UP001500582">
    <property type="component" value="Unassembled WGS sequence"/>
</dbReference>
<name>A0ABP8G3S4_9SPHI</name>
<organism evidence="2 3">
    <name type="scientific">Mucilaginibacter gynuensis</name>
    <dbReference type="NCBI Taxonomy" id="1302236"/>
    <lineage>
        <taxon>Bacteria</taxon>
        <taxon>Pseudomonadati</taxon>
        <taxon>Bacteroidota</taxon>
        <taxon>Sphingobacteriia</taxon>
        <taxon>Sphingobacteriales</taxon>
        <taxon>Sphingobacteriaceae</taxon>
        <taxon>Mucilaginibacter</taxon>
    </lineage>
</organism>
<evidence type="ECO:0000256" key="1">
    <source>
        <dbReference type="SAM" id="MobiDB-lite"/>
    </source>
</evidence>
<evidence type="ECO:0000313" key="3">
    <source>
        <dbReference type="Proteomes" id="UP001500582"/>
    </source>
</evidence>
<feature type="compositionally biased region" description="Polar residues" evidence="1">
    <location>
        <begin position="17"/>
        <end position="29"/>
    </location>
</feature>
<keyword evidence="3" id="KW-1185">Reference proteome</keyword>
<accession>A0ABP8G3S4</accession>
<proteinExistence type="predicted"/>
<feature type="compositionally biased region" description="Basic and acidic residues" evidence="1">
    <location>
        <begin position="1"/>
        <end position="15"/>
    </location>
</feature>
<dbReference type="RefSeq" id="WP_345210253.1">
    <property type="nucleotide sequence ID" value="NZ_BAABFT010000003.1"/>
</dbReference>
<feature type="region of interest" description="Disordered" evidence="1">
    <location>
        <begin position="1"/>
        <end position="43"/>
    </location>
</feature>